<dbReference type="PROSITE" id="PS00237">
    <property type="entry name" value="G_PROTEIN_RECEP_F1_1"/>
    <property type="match status" value="1"/>
</dbReference>
<keyword evidence="5" id="KW-0807">Transducer</keyword>
<evidence type="ECO:0000256" key="1">
    <source>
        <dbReference type="ARBA" id="ARBA00004370"/>
    </source>
</evidence>
<sequence length="238" mass="26565">MVVCEVSSVVITTMLLILVIMDITGNTLVCLIIKGNRQMRTPINYLLMNLAISDVLFAIFIALKLIVSLSLSHPDGVTGSVLCKLATGGNLAWIFGVSSAVILVVIAVERYYSVVYPQVPNRKLTKRKVKITVFGIWMFSGVLRVRKRVTLMVITVSVIFVICWGAESIEYIPRNMTSLNICFVHIVIVDMMVLFNAAVNPFVYTLMSHQFRQKIRGVICCQSASVAPKPKLLWKIRV</sequence>
<gene>
    <name evidence="8" type="ORF">pdam_00008763</name>
</gene>
<protein>
    <recommendedName>
        <fullName evidence="7">G-protein coupled receptors family 1 profile domain-containing protein</fullName>
    </recommendedName>
</protein>
<keyword evidence="2 5" id="KW-0812">Transmembrane</keyword>
<keyword evidence="9" id="KW-1185">Reference proteome</keyword>
<evidence type="ECO:0000259" key="7">
    <source>
        <dbReference type="PROSITE" id="PS50262"/>
    </source>
</evidence>
<feature type="transmembrane region" description="Helical" evidence="6">
    <location>
        <begin position="151"/>
        <end position="169"/>
    </location>
</feature>
<comment type="caution">
    <text evidence="8">The sequence shown here is derived from an EMBL/GenBank/DDBJ whole genome shotgun (WGS) entry which is preliminary data.</text>
</comment>
<name>A0A3M6UAH8_POCDA</name>
<organism evidence="8 9">
    <name type="scientific">Pocillopora damicornis</name>
    <name type="common">Cauliflower coral</name>
    <name type="synonym">Millepora damicornis</name>
    <dbReference type="NCBI Taxonomy" id="46731"/>
    <lineage>
        <taxon>Eukaryota</taxon>
        <taxon>Metazoa</taxon>
        <taxon>Cnidaria</taxon>
        <taxon>Anthozoa</taxon>
        <taxon>Hexacorallia</taxon>
        <taxon>Scleractinia</taxon>
        <taxon>Astrocoeniina</taxon>
        <taxon>Pocilloporidae</taxon>
        <taxon>Pocillopora</taxon>
    </lineage>
</organism>
<feature type="transmembrane region" description="Helical" evidence="6">
    <location>
        <begin position="181"/>
        <end position="199"/>
    </location>
</feature>
<reference evidence="8 9" key="1">
    <citation type="journal article" date="2018" name="Sci. Rep.">
        <title>Comparative analysis of the Pocillopora damicornis genome highlights role of immune system in coral evolution.</title>
        <authorList>
            <person name="Cunning R."/>
            <person name="Bay R.A."/>
            <person name="Gillette P."/>
            <person name="Baker A.C."/>
            <person name="Traylor-Knowles N."/>
        </authorList>
    </citation>
    <scope>NUCLEOTIDE SEQUENCE [LARGE SCALE GENOMIC DNA]</scope>
    <source>
        <strain evidence="8">RSMAS</strain>
        <tissue evidence="8">Whole animal</tissue>
    </source>
</reference>
<feature type="domain" description="G-protein coupled receptors family 1 profile" evidence="7">
    <location>
        <begin position="25"/>
        <end position="209"/>
    </location>
</feature>
<dbReference type="STRING" id="46731.A0A3M6UAH8"/>
<evidence type="ECO:0000256" key="4">
    <source>
        <dbReference type="ARBA" id="ARBA00023136"/>
    </source>
</evidence>
<comment type="subcellular location">
    <subcellularLocation>
        <location evidence="1">Membrane</location>
    </subcellularLocation>
</comment>
<evidence type="ECO:0000313" key="8">
    <source>
        <dbReference type="EMBL" id="RMX50539.1"/>
    </source>
</evidence>
<dbReference type="AlphaFoldDB" id="A0A3M6UAH8"/>
<dbReference type="OrthoDB" id="10015560at2759"/>
<evidence type="ECO:0000256" key="2">
    <source>
        <dbReference type="ARBA" id="ARBA00022692"/>
    </source>
</evidence>
<dbReference type="PANTHER" id="PTHR45698:SF1">
    <property type="entry name" value="TRACE AMINE-ASSOCIATED RECEPTOR 13C-LIKE"/>
    <property type="match status" value="1"/>
</dbReference>
<keyword evidence="3 6" id="KW-1133">Transmembrane helix</keyword>
<accession>A0A3M6UAH8</accession>
<dbReference type="GO" id="GO:0004930">
    <property type="term" value="F:G protein-coupled receptor activity"/>
    <property type="evidence" value="ECO:0007669"/>
    <property type="project" value="UniProtKB-KW"/>
</dbReference>
<comment type="similarity">
    <text evidence="5">Belongs to the G-protein coupled receptor 1 family.</text>
</comment>
<feature type="transmembrane region" description="Helical" evidence="6">
    <location>
        <begin position="45"/>
        <end position="71"/>
    </location>
</feature>
<proteinExistence type="inferred from homology"/>
<feature type="transmembrane region" description="Helical" evidence="6">
    <location>
        <begin position="91"/>
        <end position="108"/>
    </location>
</feature>
<dbReference type="PANTHER" id="PTHR45698">
    <property type="entry name" value="TRACE AMINE-ASSOCIATED RECEPTOR 19N-RELATED"/>
    <property type="match status" value="1"/>
</dbReference>
<dbReference type="Gene3D" id="1.20.1070.10">
    <property type="entry name" value="Rhodopsin 7-helix transmembrane proteins"/>
    <property type="match status" value="2"/>
</dbReference>
<keyword evidence="5" id="KW-0675">Receptor</keyword>
<dbReference type="Proteomes" id="UP000275408">
    <property type="component" value="Unassembled WGS sequence"/>
</dbReference>
<keyword evidence="4 6" id="KW-0472">Membrane</keyword>
<evidence type="ECO:0000256" key="3">
    <source>
        <dbReference type="ARBA" id="ARBA00022989"/>
    </source>
</evidence>
<dbReference type="SUPFAM" id="SSF81321">
    <property type="entry name" value="Family A G protein-coupled receptor-like"/>
    <property type="match status" value="1"/>
</dbReference>
<evidence type="ECO:0000313" key="9">
    <source>
        <dbReference type="Proteomes" id="UP000275408"/>
    </source>
</evidence>
<keyword evidence="5" id="KW-0297">G-protein coupled receptor</keyword>
<evidence type="ECO:0000256" key="5">
    <source>
        <dbReference type="RuleBase" id="RU000688"/>
    </source>
</evidence>
<evidence type="ECO:0000256" key="6">
    <source>
        <dbReference type="SAM" id="Phobius"/>
    </source>
</evidence>
<dbReference type="PRINTS" id="PR00237">
    <property type="entry name" value="GPCRRHODOPSN"/>
</dbReference>
<dbReference type="EMBL" id="RCHS01001937">
    <property type="protein sequence ID" value="RMX50539.1"/>
    <property type="molecule type" value="Genomic_DNA"/>
</dbReference>
<dbReference type="GO" id="GO:0016020">
    <property type="term" value="C:membrane"/>
    <property type="evidence" value="ECO:0007669"/>
    <property type="project" value="UniProtKB-SubCell"/>
</dbReference>
<dbReference type="CDD" id="cd00637">
    <property type="entry name" value="7tm_classA_rhodopsin-like"/>
    <property type="match status" value="1"/>
</dbReference>
<dbReference type="Pfam" id="PF00001">
    <property type="entry name" value="7tm_1"/>
    <property type="match status" value="1"/>
</dbReference>
<dbReference type="InterPro" id="IPR017452">
    <property type="entry name" value="GPCR_Rhodpsn_7TM"/>
</dbReference>
<dbReference type="InterPro" id="IPR000276">
    <property type="entry name" value="GPCR_Rhodpsn"/>
</dbReference>
<dbReference type="PROSITE" id="PS50262">
    <property type="entry name" value="G_PROTEIN_RECEP_F1_2"/>
    <property type="match status" value="1"/>
</dbReference>
<feature type="transmembrane region" description="Helical" evidence="6">
    <location>
        <begin position="6"/>
        <end position="33"/>
    </location>
</feature>